<dbReference type="InParanoid" id="J0D443"/>
<sequence length="194" mass="20906">MPVYQENGSFWALHTTPVLALVFSPCSNFLVSIGAGPNTSPMGCGSYLVVWHLDATFEESASRNYFYAIRTEFTLSQALWPSAAAGLLVSGNDGSLTMIKQDAAANRVEVLSFRGHRSSICALAHSPNRALVVSASNEDMAIWAEAEGPSLPKSLVKRLPHRCSSGGAPTLTVIGLTWIDDSSFLIAYEKHPYV</sequence>
<dbReference type="InterPro" id="IPR036322">
    <property type="entry name" value="WD40_repeat_dom_sf"/>
</dbReference>
<dbReference type="InterPro" id="IPR015943">
    <property type="entry name" value="WD40/YVTN_repeat-like_dom_sf"/>
</dbReference>
<dbReference type="EMBL" id="JH688224">
    <property type="protein sequence ID" value="EJD33449.1"/>
    <property type="molecule type" value="Genomic_DNA"/>
</dbReference>
<evidence type="ECO:0000313" key="2">
    <source>
        <dbReference type="Proteomes" id="UP000006514"/>
    </source>
</evidence>
<name>J0D443_AURST</name>
<proteinExistence type="predicted"/>
<keyword evidence="2" id="KW-1185">Reference proteome</keyword>
<dbReference type="KEGG" id="adl:AURDEDRAFT_131673"/>
<accession>J0D443</accession>
<protein>
    <recommendedName>
        <fullName evidence="3">WD40 repeat-like protein</fullName>
    </recommendedName>
</protein>
<gene>
    <name evidence="1" type="ORF">AURDEDRAFT_131673</name>
</gene>
<dbReference type="InterPro" id="IPR001680">
    <property type="entry name" value="WD40_rpt"/>
</dbReference>
<reference evidence="2" key="1">
    <citation type="journal article" date="2012" name="Science">
        <title>The Paleozoic origin of enzymatic lignin decomposition reconstructed from 31 fungal genomes.</title>
        <authorList>
            <person name="Floudas D."/>
            <person name="Binder M."/>
            <person name="Riley R."/>
            <person name="Barry K."/>
            <person name="Blanchette R.A."/>
            <person name="Henrissat B."/>
            <person name="Martinez A.T."/>
            <person name="Otillar R."/>
            <person name="Spatafora J.W."/>
            <person name="Yadav J.S."/>
            <person name="Aerts A."/>
            <person name="Benoit I."/>
            <person name="Boyd A."/>
            <person name="Carlson A."/>
            <person name="Copeland A."/>
            <person name="Coutinho P.M."/>
            <person name="de Vries R.P."/>
            <person name="Ferreira P."/>
            <person name="Findley K."/>
            <person name="Foster B."/>
            <person name="Gaskell J."/>
            <person name="Glotzer D."/>
            <person name="Gorecki P."/>
            <person name="Heitman J."/>
            <person name="Hesse C."/>
            <person name="Hori C."/>
            <person name="Igarashi K."/>
            <person name="Jurgens J.A."/>
            <person name="Kallen N."/>
            <person name="Kersten P."/>
            <person name="Kohler A."/>
            <person name="Kuees U."/>
            <person name="Kumar T.K.A."/>
            <person name="Kuo A."/>
            <person name="LaButti K."/>
            <person name="Larrondo L.F."/>
            <person name="Lindquist E."/>
            <person name="Ling A."/>
            <person name="Lombard V."/>
            <person name="Lucas S."/>
            <person name="Lundell T."/>
            <person name="Martin R."/>
            <person name="McLaughlin D.J."/>
            <person name="Morgenstern I."/>
            <person name="Morin E."/>
            <person name="Murat C."/>
            <person name="Nagy L.G."/>
            <person name="Nolan M."/>
            <person name="Ohm R.A."/>
            <person name="Patyshakuliyeva A."/>
            <person name="Rokas A."/>
            <person name="Ruiz-Duenas F.J."/>
            <person name="Sabat G."/>
            <person name="Salamov A."/>
            <person name="Samejima M."/>
            <person name="Schmutz J."/>
            <person name="Slot J.C."/>
            <person name="St John F."/>
            <person name="Stenlid J."/>
            <person name="Sun H."/>
            <person name="Sun S."/>
            <person name="Syed K."/>
            <person name="Tsang A."/>
            <person name="Wiebenga A."/>
            <person name="Young D."/>
            <person name="Pisabarro A."/>
            <person name="Eastwood D.C."/>
            <person name="Martin F."/>
            <person name="Cullen D."/>
            <person name="Grigoriev I.V."/>
            <person name="Hibbett D.S."/>
        </authorList>
    </citation>
    <scope>NUCLEOTIDE SEQUENCE [LARGE SCALE GENOMIC DNA]</scope>
    <source>
        <strain evidence="2">TFB10046</strain>
    </source>
</reference>
<dbReference type="Gene3D" id="2.130.10.10">
    <property type="entry name" value="YVTN repeat-like/Quinoprotein amine dehydrogenase"/>
    <property type="match status" value="1"/>
</dbReference>
<dbReference type="AlphaFoldDB" id="J0D443"/>
<evidence type="ECO:0000313" key="1">
    <source>
        <dbReference type="EMBL" id="EJD33449.1"/>
    </source>
</evidence>
<dbReference type="Pfam" id="PF00400">
    <property type="entry name" value="WD40"/>
    <property type="match status" value="1"/>
</dbReference>
<dbReference type="SUPFAM" id="SSF50978">
    <property type="entry name" value="WD40 repeat-like"/>
    <property type="match status" value="1"/>
</dbReference>
<organism evidence="1 2">
    <name type="scientific">Auricularia subglabra (strain TFB-10046 / SS5)</name>
    <name type="common">White-rot fungus</name>
    <name type="synonym">Auricularia delicata (strain TFB10046)</name>
    <dbReference type="NCBI Taxonomy" id="717982"/>
    <lineage>
        <taxon>Eukaryota</taxon>
        <taxon>Fungi</taxon>
        <taxon>Dikarya</taxon>
        <taxon>Basidiomycota</taxon>
        <taxon>Agaricomycotina</taxon>
        <taxon>Agaricomycetes</taxon>
        <taxon>Auriculariales</taxon>
        <taxon>Auriculariaceae</taxon>
        <taxon>Auricularia</taxon>
    </lineage>
</organism>
<evidence type="ECO:0008006" key="3">
    <source>
        <dbReference type="Google" id="ProtNLM"/>
    </source>
</evidence>
<dbReference type="Proteomes" id="UP000006514">
    <property type="component" value="Unassembled WGS sequence"/>
</dbReference>